<dbReference type="AlphaFoldDB" id="A0A0G0SBZ5"/>
<organism evidence="5 6">
    <name type="scientific">Candidatus Yanofskybacteria bacterium GW2011_GWD2_39_48</name>
    <dbReference type="NCBI Taxonomy" id="1619031"/>
    <lineage>
        <taxon>Bacteria</taxon>
        <taxon>Candidatus Yanofskyibacteriota</taxon>
    </lineage>
</organism>
<dbReference type="InterPro" id="IPR000821">
    <property type="entry name" value="Ala_racemase"/>
</dbReference>
<dbReference type="PANTHER" id="PTHR30511">
    <property type="entry name" value="ALANINE RACEMASE"/>
    <property type="match status" value="1"/>
</dbReference>
<accession>A0A0G0SBZ5</accession>
<sequence>MILSKSPLLIIGYTSPENINNCKLSNVSFTITSLDQLCLVSKLINNRRTIHLKIDTGMHRQGILPNQIDEATDIIRSSKLLHLGGVCSHLADADNTDQTFTQLQIRVWEETIRSIK</sequence>
<dbReference type="GO" id="GO:0006522">
    <property type="term" value="P:alanine metabolic process"/>
    <property type="evidence" value="ECO:0007669"/>
    <property type="project" value="InterPro"/>
</dbReference>
<gene>
    <name evidence="5" type="ORF">UT53_C0027G0001</name>
</gene>
<reference evidence="5 6" key="1">
    <citation type="journal article" date="2015" name="Nature">
        <title>rRNA introns, odd ribosomes, and small enigmatic genomes across a large radiation of phyla.</title>
        <authorList>
            <person name="Brown C.T."/>
            <person name="Hug L.A."/>
            <person name="Thomas B.C."/>
            <person name="Sharon I."/>
            <person name="Castelle C.J."/>
            <person name="Singh A."/>
            <person name="Wilkins M.J."/>
            <person name="Williams K.H."/>
            <person name="Banfield J.F."/>
        </authorList>
    </citation>
    <scope>NUCLEOTIDE SEQUENCE [LARGE SCALE GENOMIC DNA]</scope>
</reference>
<dbReference type="InterPro" id="IPR029066">
    <property type="entry name" value="PLP-binding_barrel"/>
</dbReference>
<evidence type="ECO:0000313" key="5">
    <source>
        <dbReference type="EMBL" id="KKR23197.1"/>
    </source>
</evidence>
<dbReference type="GO" id="GO:0005829">
    <property type="term" value="C:cytosol"/>
    <property type="evidence" value="ECO:0007669"/>
    <property type="project" value="TreeGrafter"/>
</dbReference>
<dbReference type="InterPro" id="IPR001608">
    <property type="entry name" value="Ala_racemase_N"/>
</dbReference>
<evidence type="ECO:0000256" key="1">
    <source>
        <dbReference type="ARBA" id="ARBA00001933"/>
    </source>
</evidence>
<dbReference type="Proteomes" id="UP000034764">
    <property type="component" value="Unassembled WGS sequence"/>
</dbReference>
<protein>
    <submittedName>
        <fullName evidence="5">Alanine racemase</fullName>
    </submittedName>
</protein>
<proteinExistence type="predicted"/>
<dbReference type="PANTHER" id="PTHR30511:SF0">
    <property type="entry name" value="ALANINE RACEMASE, CATABOLIC-RELATED"/>
    <property type="match status" value="1"/>
</dbReference>
<name>A0A0G0SBZ5_9BACT</name>
<keyword evidence="2" id="KW-0663">Pyridoxal phosphate</keyword>
<dbReference type="GO" id="GO:0030170">
    <property type="term" value="F:pyridoxal phosphate binding"/>
    <property type="evidence" value="ECO:0007669"/>
    <property type="project" value="TreeGrafter"/>
</dbReference>
<dbReference type="SUPFAM" id="SSF51419">
    <property type="entry name" value="PLP-binding barrel"/>
    <property type="match status" value="1"/>
</dbReference>
<dbReference type="Gene3D" id="3.20.20.10">
    <property type="entry name" value="Alanine racemase"/>
    <property type="match status" value="1"/>
</dbReference>
<evidence type="ECO:0000256" key="3">
    <source>
        <dbReference type="ARBA" id="ARBA00023235"/>
    </source>
</evidence>
<keyword evidence="3" id="KW-0413">Isomerase</keyword>
<evidence type="ECO:0000313" key="6">
    <source>
        <dbReference type="Proteomes" id="UP000034764"/>
    </source>
</evidence>
<dbReference type="Pfam" id="PF01168">
    <property type="entry name" value="Ala_racemase_N"/>
    <property type="match status" value="1"/>
</dbReference>
<dbReference type="EMBL" id="LBXD01000027">
    <property type="protein sequence ID" value="KKR23197.1"/>
    <property type="molecule type" value="Genomic_DNA"/>
</dbReference>
<comment type="caution">
    <text evidence="5">The sequence shown here is derived from an EMBL/GenBank/DDBJ whole genome shotgun (WGS) entry which is preliminary data.</text>
</comment>
<comment type="cofactor">
    <cofactor evidence="1">
        <name>pyridoxal 5'-phosphate</name>
        <dbReference type="ChEBI" id="CHEBI:597326"/>
    </cofactor>
</comment>
<feature type="domain" description="Alanine racemase N-terminal" evidence="4">
    <location>
        <begin position="5"/>
        <end position="115"/>
    </location>
</feature>
<evidence type="ECO:0000256" key="2">
    <source>
        <dbReference type="ARBA" id="ARBA00022898"/>
    </source>
</evidence>
<feature type="non-terminal residue" evidence="5">
    <location>
        <position position="116"/>
    </location>
</feature>
<evidence type="ECO:0000259" key="4">
    <source>
        <dbReference type="Pfam" id="PF01168"/>
    </source>
</evidence>
<dbReference type="GO" id="GO:0008784">
    <property type="term" value="F:alanine racemase activity"/>
    <property type="evidence" value="ECO:0007669"/>
    <property type="project" value="InterPro"/>
</dbReference>
<dbReference type="PRINTS" id="PR00992">
    <property type="entry name" value="ALARACEMASE"/>
</dbReference>